<reference evidence="4" key="1">
    <citation type="submission" date="2013-09" db="EMBL/GenBank/DDBJ databases">
        <title>Corchorus olitorius genome sequencing.</title>
        <authorList>
            <person name="Alam M."/>
            <person name="Haque M.S."/>
            <person name="Islam M.S."/>
            <person name="Emdad E.M."/>
            <person name="Islam M.M."/>
            <person name="Ahmed B."/>
            <person name="Halim A."/>
            <person name="Hossen Q.M.M."/>
            <person name="Hossain M.Z."/>
            <person name="Ahmed R."/>
            <person name="Khan M.M."/>
            <person name="Islam R."/>
            <person name="Rashid M.M."/>
            <person name="Khan S.A."/>
            <person name="Rahman M.S."/>
            <person name="Alam M."/>
            <person name="Yahiya A.S."/>
            <person name="Khan M.S."/>
            <person name="Azam M.S."/>
            <person name="Haque T."/>
            <person name="Lashkar M.Z.H."/>
            <person name="Akhand A.I."/>
            <person name="Morshed G."/>
            <person name="Roy S."/>
            <person name="Uddin K.S."/>
            <person name="Rabeya T."/>
            <person name="Hossain A.S."/>
            <person name="Chowdhury A."/>
            <person name="Snigdha A.R."/>
            <person name="Mortoza M.S."/>
            <person name="Matin S.A."/>
            <person name="Hoque S.M.E."/>
            <person name="Islam M.K."/>
            <person name="Roy D.K."/>
            <person name="Haider R."/>
            <person name="Moosa M.M."/>
            <person name="Elias S.M."/>
            <person name="Hasan A.M."/>
            <person name="Jahan S."/>
            <person name="Shafiuddin M."/>
            <person name="Mahmood N."/>
            <person name="Shommy N.S."/>
        </authorList>
    </citation>
    <scope>NUCLEOTIDE SEQUENCE [LARGE SCALE GENOMIC DNA]</scope>
    <source>
        <strain evidence="4">cv. O-4</strain>
    </source>
</reference>
<feature type="region of interest" description="Disordered" evidence="1">
    <location>
        <begin position="1"/>
        <end position="21"/>
    </location>
</feature>
<sequence>MKQAGLGKQPRLPHTTVEPYRGKSPRAFTFAKEWKQNTEIARAYLEKDSKWMKRWADKDRRPQQFQRILYWKAIIEYLVKWAGLGPEEVSWEKALDLQAFQKKIEENNS</sequence>
<evidence type="ECO:0000313" key="3">
    <source>
        <dbReference type="EMBL" id="OMP07934.1"/>
    </source>
</evidence>
<dbReference type="InterPro" id="IPR023780">
    <property type="entry name" value="Chromo_domain"/>
</dbReference>
<gene>
    <name evidence="3" type="ORF">COLO4_06923</name>
</gene>
<dbReference type="Pfam" id="PF00385">
    <property type="entry name" value="Chromo"/>
    <property type="match status" value="1"/>
</dbReference>
<dbReference type="InterPro" id="IPR000953">
    <property type="entry name" value="Chromo/chromo_shadow_dom"/>
</dbReference>
<dbReference type="SUPFAM" id="SSF54160">
    <property type="entry name" value="Chromo domain-like"/>
    <property type="match status" value="1"/>
</dbReference>
<name>A0A1R3KLI5_9ROSI</name>
<evidence type="ECO:0000313" key="4">
    <source>
        <dbReference type="Proteomes" id="UP000187203"/>
    </source>
</evidence>
<evidence type="ECO:0000259" key="2">
    <source>
        <dbReference type="PROSITE" id="PS50013"/>
    </source>
</evidence>
<evidence type="ECO:0000256" key="1">
    <source>
        <dbReference type="SAM" id="MobiDB-lite"/>
    </source>
</evidence>
<dbReference type="OrthoDB" id="999881at2759"/>
<keyword evidence="4" id="KW-1185">Reference proteome</keyword>
<accession>A0A1R3KLI5</accession>
<comment type="caution">
    <text evidence="3">The sequence shown here is derived from an EMBL/GenBank/DDBJ whole genome shotgun (WGS) entry which is preliminary data.</text>
</comment>
<protein>
    <recommendedName>
        <fullName evidence="2">Chromo domain-containing protein</fullName>
    </recommendedName>
</protein>
<dbReference type="InterPro" id="IPR016197">
    <property type="entry name" value="Chromo-like_dom_sf"/>
</dbReference>
<organism evidence="3 4">
    <name type="scientific">Corchorus olitorius</name>
    <dbReference type="NCBI Taxonomy" id="93759"/>
    <lineage>
        <taxon>Eukaryota</taxon>
        <taxon>Viridiplantae</taxon>
        <taxon>Streptophyta</taxon>
        <taxon>Embryophyta</taxon>
        <taxon>Tracheophyta</taxon>
        <taxon>Spermatophyta</taxon>
        <taxon>Magnoliopsida</taxon>
        <taxon>eudicotyledons</taxon>
        <taxon>Gunneridae</taxon>
        <taxon>Pentapetalae</taxon>
        <taxon>rosids</taxon>
        <taxon>malvids</taxon>
        <taxon>Malvales</taxon>
        <taxon>Malvaceae</taxon>
        <taxon>Grewioideae</taxon>
        <taxon>Apeibeae</taxon>
        <taxon>Corchorus</taxon>
    </lineage>
</organism>
<dbReference type="Proteomes" id="UP000187203">
    <property type="component" value="Unassembled WGS sequence"/>
</dbReference>
<feature type="domain" description="Chromo" evidence="2">
    <location>
        <begin position="63"/>
        <end position="109"/>
    </location>
</feature>
<dbReference type="PROSITE" id="PS50013">
    <property type="entry name" value="CHROMO_2"/>
    <property type="match status" value="1"/>
</dbReference>
<dbReference type="Gene3D" id="2.40.50.40">
    <property type="match status" value="1"/>
</dbReference>
<dbReference type="EMBL" id="AWUE01012987">
    <property type="protein sequence ID" value="OMP07934.1"/>
    <property type="molecule type" value="Genomic_DNA"/>
</dbReference>
<proteinExistence type="predicted"/>
<dbReference type="AlphaFoldDB" id="A0A1R3KLI5"/>